<feature type="domain" description="F-box" evidence="1">
    <location>
        <begin position="33"/>
        <end position="72"/>
    </location>
</feature>
<comment type="caution">
    <text evidence="2">The sequence shown here is derived from an EMBL/GenBank/DDBJ whole genome shotgun (WGS) entry which is preliminary data.</text>
</comment>
<evidence type="ECO:0000313" key="2">
    <source>
        <dbReference type="EMBL" id="KAK1612779.1"/>
    </source>
</evidence>
<dbReference type="Proteomes" id="UP001231189">
    <property type="component" value="Unassembled WGS sequence"/>
</dbReference>
<dbReference type="AlphaFoldDB" id="A0AAD8R4F1"/>
<evidence type="ECO:0000259" key="1">
    <source>
        <dbReference type="SMART" id="SM00256"/>
    </source>
</evidence>
<dbReference type="Pfam" id="PF00646">
    <property type="entry name" value="F-box"/>
    <property type="match status" value="1"/>
</dbReference>
<protein>
    <recommendedName>
        <fullName evidence="1">F-box domain-containing protein</fullName>
    </recommendedName>
</protein>
<dbReference type="InterPro" id="IPR036047">
    <property type="entry name" value="F-box-like_dom_sf"/>
</dbReference>
<organism evidence="2 3">
    <name type="scientific">Lolium multiflorum</name>
    <name type="common">Italian ryegrass</name>
    <name type="synonym">Lolium perenne subsp. multiflorum</name>
    <dbReference type="NCBI Taxonomy" id="4521"/>
    <lineage>
        <taxon>Eukaryota</taxon>
        <taxon>Viridiplantae</taxon>
        <taxon>Streptophyta</taxon>
        <taxon>Embryophyta</taxon>
        <taxon>Tracheophyta</taxon>
        <taxon>Spermatophyta</taxon>
        <taxon>Magnoliopsida</taxon>
        <taxon>Liliopsida</taxon>
        <taxon>Poales</taxon>
        <taxon>Poaceae</taxon>
        <taxon>BOP clade</taxon>
        <taxon>Pooideae</taxon>
        <taxon>Poodae</taxon>
        <taxon>Poeae</taxon>
        <taxon>Poeae Chloroplast Group 2 (Poeae type)</taxon>
        <taxon>Loliodinae</taxon>
        <taxon>Loliinae</taxon>
        <taxon>Lolium</taxon>
    </lineage>
</organism>
<dbReference type="CDD" id="cd22157">
    <property type="entry name" value="F-box_AtFBW1-like"/>
    <property type="match status" value="1"/>
</dbReference>
<dbReference type="NCBIfam" id="TIGR01640">
    <property type="entry name" value="F_box_assoc_1"/>
    <property type="match status" value="1"/>
</dbReference>
<dbReference type="SUPFAM" id="SSF50965">
    <property type="entry name" value="Galactose oxidase, central domain"/>
    <property type="match status" value="1"/>
</dbReference>
<gene>
    <name evidence="2" type="ORF">QYE76_036452</name>
</gene>
<dbReference type="Gene3D" id="1.20.1280.50">
    <property type="match status" value="1"/>
</dbReference>
<dbReference type="InterPro" id="IPR001810">
    <property type="entry name" value="F-box_dom"/>
</dbReference>
<dbReference type="InterPro" id="IPR011043">
    <property type="entry name" value="Gal_Oxase/kelch_b-propeller"/>
</dbReference>
<evidence type="ECO:0000313" key="3">
    <source>
        <dbReference type="Proteomes" id="UP001231189"/>
    </source>
</evidence>
<reference evidence="2" key="1">
    <citation type="submission" date="2023-07" db="EMBL/GenBank/DDBJ databases">
        <title>A chromosome-level genome assembly of Lolium multiflorum.</title>
        <authorList>
            <person name="Chen Y."/>
            <person name="Copetti D."/>
            <person name="Kolliker R."/>
            <person name="Studer B."/>
        </authorList>
    </citation>
    <scope>NUCLEOTIDE SEQUENCE</scope>
    <source>
        <strain evidence="2">02402/16</strain>
        <tissue evidence="2">Leaf</tissue>
    </source>
</reference>
<dbReference type="Pfam" id="PF08268">
    <property type="entry name" value="FBA_3"/>
    <property type="match status" value="1"/>
</dbReference>
<name>A0AAD8R4F1_LOLMU</name>
<accession>A0AAD8R4F1</accession>
<dbReference type="SUPFAM" id="SSF81383">
    <property type="entry name" value="F-box domain"/>
    <property type="match status" value="1"/>
</dbReference>
<sequence length="378" mass="41764">MSAITGQPAPKPLAGAASKIASTEGAAAIAVSSSTDIIFEILSRLPVKTLCRFRCASKQWRALISDPIFQTTHDSRVKPLLVGRDGASLRLMDMEGNVVRTMDGVDPWWMLYCSVHGHACVANGQSPDPQVIDLATGKMLLPGPNLPETPHYYYGYSVYTYGFGRTALSHVYKVVRYRRGRFFHPCDVLTLGDGVGWRQTQSPPTLVSLSYNQRSVAINGVLHLFVLGENNILCYDLDSEAWNKKIEGPSEAIMRDPSVKTRNASMAELNGALCMVQTKVHTSGHSCTDMWLLTDSDNNTWSKTYTIWMATTVDLVKPLRMMPEGGKLLFYYMKGNSTPIMQIFDPRDQTCTNMMGTTTGLTGTIVLCNLRLGRFVSV</sequence>
<dbReference type="EMBL" id="JAUUTY010000007">
    <property type="protein sequence ID" value="KAK1612779.1"/>
    <property type="molecule type" value="Genomic_DNA"/>
</dbReference>
<proteinExistence type="predicted"/>
<dbReference type="PANTHER" id="PTHR31111">
    <property type="entry name" value="BNAA05G37150D PROTEIN-RELATED"/>
    <property type="match status" value="1"/>
</dbReference>
<dbReference type="InterPro" id="IPR013187">
    <property type="entry name" value="F-box-assoc_dom_typ3"/>
</dbReference>
<keyword evidence="3" id="KW-1185">Reference proteome</keyword>
<dbReference type="InterPro" id="IPR017451">
    <property type="entry name" value="F-box-assoc_interact_dom"/>
</dbReference>
<dbReference type="PANTHER" id="PTHR31111:SF136">
    <property type="entry name" value="F-BOX ASSOCIATED DOMAIN-CONTAINING PROTEIN"/>
    <property type="match status" value="1"/>
</dbReference>
<dbReference type="SMART" id="SM00256">
    <property type="entry name" value="FBOX"/>
    <property type="match status" value="1"/>
</dbReference>